<proteinExistence type="predicted"/>
<organism evidence="1 2">
    <name type="scientific">Vitis vinifera</name>
    <name type="common">Grape</name>
    <dbReference type="NCBI Taxonomy" id="29760"/>
    <lineage>
        <taxon>Eukaryota</taxon>
        <taxon>Viridiplantae</taxon>
        <taxon>Streptophyta</taxon>
        <taxon>Embryophyta</taxon>
        <taxon>Tracheophyta</taxon>
        <taxon>Spermatophyta</taxon>
        <taxon>Magnoliopsida</taxon>
        <taxon>eudicotyledons</taxon>
        <taxon>Gunneridae</taxon>
        <taxon>Pentapetalae</taxon>
        <taxon>rosids</taxon>
        <taxon>Vitales</taxon>
        <taxon>Vitaceae</taxon>
        <taxon>Viteae</taxon>
        <taxon>Vitis</taxon>
    </lineage>
</organism>
<evidence type="ECO:0000313" key="2">
    <source>
        <dbReference type="Proteomes" id="UP000009183"/>
    </source>
</evidence>
<dbReference type="Proteomes" id="UP000009183">
    <property type="component" value="Chromosome 1"/>
</dbReference>
<dbReference type="PaxDb" id="29760-VIT_01s0011g06480.t01"/>
<keyword evidence="2" id="KW-1185">Reference proteome</keyword>
<dbReference type="HOGENOM" id="CLU_3415627_0_0_1"/>
<gene>
    <name evidence="1" type="ordered locus">VIT_01s0011g06480</name>
</gene>
<dbReference type="EMBL" id="FN595752">
    <property type="protein sequence ID" value="CCB50745.1"/>
    <property type="molecule type" value="Genomic_DNA"/>
</dbReference>
<evidence type="ECO:0000313" key="1">
    <source>
        <dbReference type="EMBL" id="CCB50745.1"/>
    </source>
</evidence>
<reference evidence="2" key="1">
    <citation type="journal article" date="2007" name="Nature">
        <title>The grapevine genome sequence suggests ancestral hexaploidization in major angiosperm phyla.</title>
        <authorList>
            <consortium name="The French-Italian Public Consortium for Grapevine Genome Characterization."/>
            <person name="Jaillon O."/>
            <person name="Aury J.-M."/>
            <person name="Noel B."/>
            <person name="Policriti A."/>
            <person name="Clepet C."/>
            <person name="Casagrande A."/>
            <person name="Choisne N."/>
            <person name="Aubourg S."/>
            <person name="Vitulo N."/>
            <person name="Jubin C."/>
            <person name="Vezzi A."/>
            <person name="Legeai F."/>
            <person name="Hugueney P."/>
            <person name="Dasilva C."/>
            <person name="Horner D."/>
            <person name="Mica E."/>
            <person name="Jublot D."/>
            <person name="Poulain J."/>
            <person name="Bruyere C."/>
            <person name="Billault A."/>
            <person name="Segurens B."/>
            <person name="Gouyvenoux M."/>
            <person name="Ugarte E."/>
            <person name="Cattonaro F."/>
            <person name="Anthouard V."/>
            <person name="Vico V."/>
            <person name="Del Fabbro C."/>
            <person name="Alaux M."/>
            <person name="Di Gaspero G."/>
            <person name="Dumas V."/>
            <person name="Felice N."/>
            <person name="Paillard S."/>
            <person name="Juman I."/>
            <person name="Moroldo M."/>
            <person name="Scalabrin S."/>
            <person name="Canaguier A."/>
            <person name="Le Clainche I."/>
            <person name="Malacrida G."/>
            <person name="Durand E."/>
            <person name="Pesole G."/>
            <person name="Laucou V."/>
            <person name="Chatelet P."/>
            <person name="Merdinoglu D."/>
            <person name="Delledonne M."/>
            <person name="Pezzotti M."/>
            <person name="Lecharny A."/>
            <person name="Scarpelli C."/>
            <person name="Artiguenave F."/>
            <person name="Pe M.E."/>
            <person name="Valle G."/>
            <person name="Morgante M."/>
            <person name="Caboche M."/>
            <person name="Adam-Blondon A.-F."/>
            <person name="Weissenbach J."/>
            <person name="Quetier F."/>
            <person name="Wincker P."/>
        </authorList>
    </citation>
    <scope>NUCLEOTIDE SEQUENCE [LARGE SCALE GENOMIC DNA]</scope>
    <source>
        <strain evidence="2">cv. Pinot noir / PN40024</strain>
    </source>
</reference>
<accession>F6HF96</accession>
<sequence>MICVIDPIASSQSSFLICVKGCVVDQP</sequence>
<dbReference type="AlphaFoldDB" id="F6HF96"/>
<name>F6HF96_VITVI</name>
<protein>
    <submittedName>
        <fullName evidence="1">Uncharacterized protein</fullName>
    </submittedName>
</protein>
<dbReference type="InParanoid" id="F6HF96"/>